<feature type="region of interest" description="Disordered" evidence="1">
    <location>
        <begin position="190"/>
        <end position="223"/>
    </location>
</feature>
<proteinExistence type="predicted"/>
<keyword evidence="4" id="KW-1185">Reference proteome</keyword>
<evidence type="ECO:0000256" key="2">
    <source>
        <dbReference type="SAM" id="Phobius"/>
    </source>
</evidence>
<evidence type="ECO:0000313" key="3">
    <source>
        <dbReference type="EMBL" id="CAH3167385.1"/>
    </source>
</evidence>
<name>A0AAU9Y5P1_9CNID</name>
<evidence type="ECO:0000313" key="4">
    <source>
        <dbReference type="Proteomes" id="UP001159428"/>
    </source>
</evidence>
<dbReference type="EMBL" id="CALNXJ010000154">
    <property type="protein sequence ID" value="CAH3167385.1"/>
    <property type="molecule type" value="Genomic_DNA"/>
</dbReference>
<feature type="transmembrane region" description="Helical" evidence="2">
    <location>
        <begin position="38"/>
        <end position="59"/>
    </location>
</feature>
<dbReference type="Proteomes" id="UP001159428">
    <property type="component" value="Unassembled WGS sequence"/>
</dbReference>
<dbReference type="AlphaFoldDB" id="A0AAU9Y5P1"/>
<keyword evidence="2" id="KW-1133">Transmembrane helix</keyword>
<keyword evidence="2" id="KW-0472">Membrane</keyword>
<protein>
    <submittedName>
        <fullName evidence="3">Uncharacterized protein</fullName>
    </submittedName>
</protein>
<comment type="caution">
    <text evidence="3">The sequence shown here is derived from an EMBL/GenBank/DDBJ whole genome shotgun (WGS) entry which is preliminary data.</text>
</comment>
<keyword evidence="2" id="KW-0812">Transmembrane</keyword>
<reference evidence="3 4" key="1">
    <citation type="submission" date="2022-05" db="EMBL/GenBank/DDBJ databases">
        <authorList>
            <consortium name="Genoscope - CEA"/>
            <person name="William W."/>
        </authorList>
    </citation>
    <scope>NUCLEOTIDE SEQUENCE [LARGE SCALE GENOMIC DNA]</scope>
</reference>
<gene>
    <name evidence="3" type="ORF">PMEA_00007044</name>
</gene>
<evidence type="ECO:0000256" key="1">
    <source>
        <dbReference type="SAM" id="MobiDB-lite"/>
    </source>
</evidence>
<accession>A0AAU9Y5P1</accession>
<feature type="compositionally biased region" description="Basic and acidic residues" evidence="1">
    <location>
        <begin position="190"/>
        <end position="217"/>
    </location>
</feature>
<sequence length="223" mass="25218">MARESTAVGAEAARAALEASASITGGALSVSLKIDNPIVAGVALAAGAAVTLGAFYLRYRWKTENAIRNSLERMNAIGAADPEVINIEEGSIIVKLRCHTPQSVLQFVKDFKEKKVKRRLEEELKKIGFDKELEVTIVNGQEVFQREQELRSLLEPQEDVKVTVEEVSLEEMKRHEEAMKRLEERFKEMKEGAKMHQEAMKRLEEREKSLEEREKSLEGNYLC</sequence>
<organism evidence="3 4">
    <name type="scientific">Pocillopora meandrina</name>
    <dbReference type="NCBI Taxonomy" id="46732"/>
    <lineage>
        <taxon>Eukaryota</taxon>
        <taxon>Metazoa</taxon>
        <taxon>Cnidaria</taxon>
        <taxon>Anthozoa</taxon>
        <taxon>Hexacorallia</taxon>
        <taxon>Scleractinia</taxon>
        <taxon>Astrocoeniina</taxon>
        <taxon>Pocilloporidae</taxon>
        <taxon>Pocillopora</taxon>
    </lineage>
</organism>